<dbReference type="Proteomes" id="UP000242715">
    <property type="component" value="Unassembled WGS sequence"/>
</dbReference>
<keyword evidence="3" id="KW-0804">Transcription</keyword>
<dbReference type="OrthoDB" id="690068at2759"/>
<dbReference type="GO" id="GO:0046983">
    <property type="term" value="F:protein dimerization activity"/>
    <property type="evidence" value="ECO:0007669"/>
    <property type="project" value="InterPro"/>
</dbReference>
<gene>
    <name evidence="7" type="ORF">TSUD_157570</name>
</gene>
<dbReference type="InterPro" id="IPR052610">
    <property type="entry name" value="bHLH_transcription_regulator"/>
</dbReference>
<name>A0A2Z6M3Y6_TRISU</name>
<evidence type="ECO:0000313" key="8">
    <source>
        <dbReference type="Proteomes" id="UP000242715"/>
    </source>
</evidence>
<dbReference type="PANTHER" id="PTHR45959:SF73">
    <property type="entry name" value="TRANSCRIPTION FACTOR BHLH25"/>
    <property type="match status" value="1"/>
</dbReference>
<keyword evidence="8" id="KW-1185">Reference proteome</keyword>
<keyword evidence="5" id="KW-0175">Coiled coil</keyword>
<evidence type="ECO:0000256" key="2">
    <source>
        <dbReference type="ARBA" id="ARBA00023015"/>
    </source>
</evidence>
<protein>
    <recommendedName>
        <fullName evidence="9">BHLH domain-containing protein</fullName>
    </recommendedName>
</protein>
<accession>A0A2Z6M3Y6</accession>
<dbReference type="SUPFAM" id="SSF47459">
    <property type="entry name" value="HLH, helix-loop-helix DNA-binding domain"/>
    <property type="match status" value="1"/>
</dbReference>
<evidence type="ECO:0000256" key="6">
    <source>
        <dbReference type="SAM" id="MobiDB-lite"/>
    </source>
</evidence>
<dbReference type="GO" id="GO:0005634">
    <property type="term" value="C:nucleus"/>
    <property type="evidence" value="ECO:0007669"/>
    <property type="project" value="UniProtKB-SubCell"/>
</dbReference>
<feature type="coiled-coil region" evidence="5">
    <location>
        <begin position="127"/>
        <end position="154"/>
    </location>
</feature>
<dbReference type="Gene3D" id="4.10.280.10">
    <property type="entry name" value="Helix-loop-helix DNA-binding domain"/>
    <property type="match status" value="1"/>
</dbReference>
<organism evidence="7 8">
    <name type="scientific">Trifolium subterraneum</name>
    <name type="common">Subterranean clover</name>
    <dbReference type="NCBI Taxonomy" id="3900"/>
    <lineage>
        <taxon>Eukaryota</taxon>
        <taxon>Viridiplantae</taxon>
        <taxon>Streptophyta</taxon>
        <taxon>Embryophyta</taxon>
        <taxon>Tracheophyta</taxon>
        <taxon>Spermatophyta</taxon>
        <taxon>Magnoliopsida</taxon>
        <taxon>eudicotyledons</taxon>
        <taxon>Gunneridae</taxon>
        <taxon>Pentapetalae</taxon>
        <taxon>rosids</taxon>
        <taxon>fabids</taxon>
        <taxon>Fabales</taxon>
        <taxon>Fabaceae</taxon>
        <taxon>Papilionoideae</taxon>
        <taxon>50 kb inversion clade</taxon>
        <taxon>NPAAA clade</taxon>
        <taxon>Hologalegina</taxon>
        <taxon>IRL clade</taxon>
        <taxon>Trifolieae</taxon>
        <taxon>Trifolium</taxon>
    </lineage>
</organism>
<keyword evidence="2" id="KW-0805">Transcription regulation</keyword>
<keyword evidence="4" id="KW-0539">Nucleus</keyword>
<dbReference type="EMBL" id="DF973297">
    <property type="protein sequence ID" value="GAU24843.1"/>
    <property type="molecule type" value="Genomic_DNA"/>
</dbReference>
<evidence type="ECO:0000256" key="3">
    <source>
        <dbReference type="ARBA" id="ARBA00023163"/>
    </source>
</evidence>
<feature type="compositionally biased region" description="Low complexity" evidence="6">
    <location>
        <begin position="46"/>
        <end position="56"/>
    </location>
</feature>
<evidence type="ECO:0000256" key="1">
    <source>
        <dbReference type="ARBA" id="ARBA00004123"/>
    </source>
</evidence>
<evidence type="ECO:0000313" key="7">
    <source>
        <dbReference type="EMBL" id="GAU24843.1"/>
    </source>
</evidence>
<sequence length="265" mass="30113">MIQISSTNYMPQLLGMEDALFNDHDYPMDSFAFQYDDDMAYFKSFSESPPESSYSSPNNNHKRFHCESTQNSTFPIHSSPDQSVASATPPTKLLKASPKIISFDHSDTSSARQFYDMDAKMDKATILEDAIIHLKELKERVKTLEEQVADKKVESAVFVKRSIIFADDDSSSCDENSDQSLPKIEAKVYGKDMLIRIHCDKHTGRTATTILNELEKHHLTVQSSSILPFGNNYLDITIVTQMNKEYCLTIKDLIRSISHVLRKLI</sequence>
<proteinExistence type="predicted"/>
<dbReference type="InterPro" id="IPR036638">
    <property type="entry name" value="HLH_DNA-bd_sf"/>
</dbReference>
<feature type="compositionally biased region" description="Polar residues" evidence="6">
    <location>
        <begin position="67"/>
        <end position="89"/>
    </location>
</feature>
<feature type="region of interest" description="Disordered" evidence="6">
    <location>
        <begin position="46"/>
        <end position="89"/>
    </location>
</feature>
<evidence type="ECO:0000256" key="5">
    <source>
        <dbReference type="SAM" id="Coils"/>
    </source>
</evidence>
<evidence type="ECO:0008006" key="9">
    <source>
        <dbReference type="Google" id="ProtNLM"/>
    </source>
</evidence>
<reference evidence="8" key="1">
    <citation type="journal article" date="2017" name="Front. Plant Sci.">
        <title>Climate Clever Clovers: New Paradigm to Reduce the Environmental Footprint of Ruminants by Breeding Low Methanogenic Forages Utilizing Haplotype Variation.</title>
        <authorList>
            <person name="Kaur P."/>
            <person name="Appels R."/>
            <person name="Bayer P.E."/>
            <person name="Keeble-Gagnere G."/>
            <person name="Wang J."/>
            <person name="Hirakawa H."/>
            <person name="Shirasawa K."/>
            <person name="Vercoe P."/>
            <person name="Stefanova K."/>
            <person name="Durmic Z."/>
            <person name="Nichols P."/>
            <person name="Revell C."/>
            <person name="Isobe S.N."/>
            <person name="Edwards D."/>
            <person name="Erskine W."/>
        </authorList>
    </citation>
    <scope>NUCLEOTIDE SEQUENCE [LARGE SCALE GENOMIC DNA]</scope>
    <source>
        <strain evidence="8">cv. Daliak</strain>
    </source>
</reference>
<dbReference type="AlphaFoldDB" id="A0A2Z6M3Y6"/>
<dbReference type="PANTHER" id="PTHR45959">
    <property type="entry name" value="BHLH TRANSCRIPTION FACTOR"/>
    <property type="match status" value="1"/>
</dbReference>
<comment type="subcellular location">
    <subcellularLocation>
        <location evidence="1">Nucleus</location>
    </subcellularLocation>
</comment>
<evidence type="ECO:0000256" key="4">
    <source>
        <dbReference type="ARBA" id="ARBA00023242"/>
    </source>
</evidence>